<feature type="domain" description="HTH cro/C1-type" evidence="1">
    <location>
        <begin position="2"/>
        <end position="56"/>
    </location>
</feature>
<dbReference type="Proteomes" id="UP000184275">
    <property type="component" value="Unassembled WGS sequence"/>
</dbReference>
<accession>A0A1M6UVD5</accession>
<dbReference type="Gene3D" id="1.10.260.40">
    <property type="entry name" value="lambda repressor-like DNA-binding domains"/>
    <property type="match status" value="1"/>
</dbReference>
<dbReference type="SMART" id="SM00530">
    <property type="entry name" value="HTH_XRE"/>
    <property type="match status" value="1"/>
</dbReference>
<dbReference type="CDD" id="cd00093">
    <property type="entry name" value="HTH_XRE"/>
    <property type="match status" value="1"/>
</dbReference>
<sequence>MNIQAFLERTHQTGTELAAKLNVDGSAVSNWCKGKNTPKYTVCLQLLKMGAKIEEIFDEEAAETIKKDILTLQNTSKMTDSDCEEIVKRGMAKLLFQWNQTESNGI</sequence>
<reference evidence="3" key="1">
    <citation type="submission" date="2016-11" db="EMBL/GenBank/DDBJ databases">
        <authorList>
            <person name="Varghese N."/>
            <person name="Submissions S."/>
        </authorList>
    </citation>
    <scope>NUCLEOTIDE SEQUENCE [LARGE SCALE GENOMIC DNA]</scope>
    <source>
        <strain evidence="3">UWOS</strain>
    </source>
</reference>
<dbReference type="AlphaFoldDB" id="A0A1M6UVD5"/>
<organism evidence="2 3">
    <name type="scientific">Fibrobacter intestinalis</name>
    <dbReference type="NCBI Taxonomy" id="28122"/>
    <lineage>
        <taxon>Bacteria</taxon>
        <taxon>Pseudomonadati</taxon>
        <taxon>Fibrobacterota</taxon>
        <taxon>Fibrobacteria</taxon>
        <taxon>Fibrobacterales</taxon>
        <taxon>Fibrobacteraceae</taxon>
        <taxon>Fibrobacter</taxon>
    </lineage>
</organism>
<keyword evidence="3" id="KW-1185">Reference proteome</keyword>
<dbReference type="InterPro" id="IPR010982">
    <property type="entry name" value="Lambda_DNA-bd_dom_sf"/>
</dbReference>
<dbReference type="InterPro" id="IPR001387">
    <property type="entry name" value="Cro/C1-type_HTH"/>
</dbReference>
<dbReference type="EMBL" id="FRAW01000015">
    <property type="protein sequence ID" value="SHK73135.1"/>
    <property type="molecule type" value="Genomic_DNA"/>
</dbReference>
<name>A0A1M6UVD5_9BACT</name>
<keyword evidence="2" id="KW-0238">DNA-binding</keyword>
<protein>
    <submittedName>
        <fullName evidence="2">DNA-binding transcriptional regulator, XRE-family HTH domain</fullName>
    </submittedName>
</protein>
<evidence type="ECO:0000313" key="3">
    <source>
        <dbReference type="Proteomes" id="UP000184275"/>
    </source>
</evidence>
<dbReference type="GO" id="GO:0003677">
    <property type="term" value="F:DNA binding"/>
    <property type="evidence" value="ECO:0007669"/>
    <property type="project" value="UniProtKB-KW"/>
</dbReference>
<evidence type="ECO:0000259" key="1">
    <source>
        <dbReference type="SMART" id="SM00530"/>
    </source>
</evidence>
<proteinExistence type="predicted"/>
<dbReference type="RefSeq" id="WP_073304478.1">
    <property type="nucleotide sequence ID" value="NZ_FRAW01000015.1"/>
</dbReference>
<evidence type="ECO:0000313" key="2">
    <source>
        <dbReference type="EMBL" id="SHK73135.1"/>
    </source>
</evidence>
<gene>
    <name evidence="2" type="ORF">SAMN05720469_11578</name>
</gene>
<dbReference type="SUPFAM" id="SSF47413">
    <property type="entry name" value="lambda repressor-like DNA-binding domains"/>
    <property type="match status" value="1"/>
</dbReference>